<proteinExistence type="predicted"/>
<dbReference type="AlphaFoldDB" id="A0A6A5X5K4"/>
<dbReference type="Proteomes" id="UP000799778">
    <property type="component" value="Unassembled WGS sequence"/>
</dbReference>
<dbReference type="RefSeq" id="XP_033376587.1">
    <property type="nucleotide sequence ID" value="XM_033534328.1"/>
</dbReference>
<organism evidence="1 2">
    <name type="scientific">Aaosphaeria arxii CBS 175.79</name>
    <dbReference type="NCBI Taxonomy" id="1450172"/>
    <lineage>
        <taxon>Eukaryota</taxon>
        <taxon>Fungi</taxon>
        <taxon>Dikarya</taxon>
        <taxon>Ascomycota</taxon>
        <taxon>Pezizomycotina</taxon>
        <taxon>Dothideomycetes</taxon>
        <taxon>Pleosporomycetidae</taxon>
        <taxon>Pleosporales</taxon>
        <taxon>Pleosporales incertae sedis</taxon>
        <taxon>Aaosphaeria</taxon>
    </lineage>
</organism>
<evidence type="ECO:0000313" key="2">
    <source>
        <dbReference type="Proteomes" id="UP000799778"/>
    </source>
</evidence>
<gene>
    <name evidence="1" type="ORF">BU24DRAFT_498086</name>
</gene>
<dbReference type="OrthoDB" id="3789582at2759"/>
<evidence type="ECO:0000313" key="1">
    <source>
        <dbReference type="EMBL" id="KAF2008248.1"/>
    </source>
</evidence>
<dbReference type="GeneID" id="54291725"/>
<reference evidence="1" key="1">
    <citation type="journal article" date="2020" name="Stud. Mycol.">
        <title>101 Dothideomycetes genomes: a test case for predicting lifestyles and emergence of pathogens.</title>
        <authorList>
            <person name="Haridas S."/>
            <person name="Albert R."/>
            <person name="Binder M."/>
            <person name="Bloem J."/>
            <person name="Labutti K."/>
            <person name="Salamov A."/>
            <person name="Andreopoulos B."/>
            <person name="Baker S."/>
            <person name="Barry K."/>
            <person name="Bills G."/>
            <person name="Bluhm B."/>
            <person name="Cannon C."/>
            <person name="Castanera R."/>
            <person name="Culley D."/>
            <person name="Daum C."/>
            <person name="Ezra D."/>
            <person name="Gonzalez J."/>
            <person name="Henrissat B."/>
            <person name="Kuo A."/>
            <person name="Liang C."/>
            <person name="Lipzen A."/>
            <person name="Lutzoni F."/>
            <person name="Magnuson J."/>
            <person name="Mondo S."/>
            <person name="Nolan M."/>
            <person name="Ohm R."/>
            <person name="Pangilinan J."/>
            <person name="Park H.-J."/>
            <person name="Ramirez L."/>
            <person name="Alfaro M."/>
            <person name="Sun H."/>
            <person name="Tritt A."/>
            <person name="Yoshinaga Y."/>
            <person name="Zwiers L.-H."/>
            <person name="Turgeon B."/>
            <person name="Goodwin S."/>
            <person name="Spatafora J."/>
            <person name="Crous P."/>
            <person name="Grigoriev I."/>
        </authorList>
    </citation>
    <scope>NUCLEOTIDE SEQUENCE</scope>
    <source>
        <strain evidence="1">CBS 175.79</strain>
    </source>
</reference>
<name>A0A6A5X5K4_9PLEO</name>
<dbReference type="EMBL" id="ML978109">
    <property type="protein sequence ID" value="KAF2008248.1"/>
    <property type="molecule type" value="Genomic_DNA"/>
</dbReference>
<protein>
    <submittedName>
        <fullName evidence="1">Uncharacterized protein</fullName>
    </submittedName>
</protein>
<accession>A0A6A5X5K4</accession>
<sequence>MSTLSSKFEELLCAGDEVSLSEDPDTFLRICQSAHGIFVPQADISTYGLVKLVEIIERYQIKATAQIYGLAEFCWIVQTLEPAKLSTKQITHLLQVAKVLSVAKLRQFLRDIFLHYRIDTGYFFQEEEKEEEEGLHLLLAASYQHDSNAEYAQNMFAIGIWILEEYPSLHIIRKKLNSVPCRHYDAGIDRGIWDALGIIAQAEEDFSTSIEWATGNSEKD</sequence>
<keyword evidence="2" id="KW-1185">Reference proteome</keyword>